<organism evidence="1 2">
    <name type="scientific">Clarias magur</name>
    <name type="common">Asian catfish</name>
    <name type="synonym">Macropteronotus magur</name>
    <dbReference type="NCBI Taxonomy" id="1594786"/>
    <lineage>
        <taxon>Eukaryota</taxon>
        <taxon>Metazoa</taxon>
        <taxon>Chordata</taxon>
        <taxon>Craniata</taxon>
        <taxon>Vertebrata</taxon>
        <taxon>Euteleostomi</taxon>
        <taxon>Actinopterygii</taxon>
        <taxon>Neopterygii</taxon>
        <taxon>Teleostei</taxon>
        <taxon>Ostariophysi</taxon>
        <taxon>Siluriformes</taxon>
        <taxon>Clariidae</taxon>
        <taxon>Clarias</taxon>
    </lineage>
</organism>
<keyword evidence="2" id="KW-1185">Reference proteome</keyword>
<protein>
    <submittedName>
        <fullName evidence="1">KH homology domain-containing protein 4</fullName>
    </submittedName>
</protein>
<dbReference type="Proteomes" id="UP000727407">
    <property type="component" value="Unassembled WGS sequence"/>
</dbReference>
<gene>
    <name evidence="1" type="primary">agaA</name>
    <name evidence="1" type="ORF">DAT39_018950</name>
</gene>
<dbReference type="AlphaFoldDB" id="A0A8J4WSC2"/>
<accession>A0A8J4WSC2</accession>
<comment type="caution">
    <text evidence="1">The sequence shown here is derived from an EMBL/GenBank/DDBJ whole genome shotgun (WGS) entry which is preliminary data.</text>
</comment>
<name>A0A8J4WSC2_CLAMG</name>
<evidence type="ECO:0000313" key="2">
    <source>
        <dbReference type="Proteomes" id="UP000727407"/>
    </source>
</evidence>
<evidence type="ECO:0000313" key="1">
    <source>
        <dbReference type="EMBL" id="KAF5891329.1"/>
    </source>
</evidence>
<dbReference type="EMBL" id="QNUK01000594">
    <property type="protein sequence ID" value="KAF5891329.1"/>
    <property type="molecule type" value="Genomic_DNA"/>
</dbReference>
<reference evidence="1" key="1">
    <citation type="submission" date="2020-07" db="EMBL/GenBank/DDBJ databases">
        <title>Clarias magur genome sequencing, assembly and annotation.</title>
        <authorList>
            <person name="Kushwaha B."/>
            <person name="Kumar R."/>
            <person name="Das P."/>
            <person name="Joshi C.G."/>
            <person name="Kumar D."/>
            <person name="Nagpure N.S."/>
            <person name="Pandey M."/>
            <person name="Agarwal S."/>
            <person name="Srivastava S."/>
            <person name="Singh M."/>
            <person name="Sahoo L."/>
            <person name="Jayasankar P."/>
            <person name="Meher P.K."/>
            <person name="Koringa P.G."/>
            <person name="Iquebal M.A."/>
            <person name="Das S.P."/>
            <person name="Bit A."/>
            <person name="Patnaik S."/>
            <person name="Patel N."/>
            <person name="Shah T.M."/>
            <person name="Hinsu A."/>
            <person name="Jena J.K."/>
        </authorList>
    </citation>
    <scope>NUCLEOTIDE SEQUENCE</scope>
    <source>
        <strain evidence="1">CIFAMagur01</strain>
        <tissue evidence="1">Testis</tissue>
    </source>
</reference>
<sequence length="73" mass="7976">MSILLADNSGRERKRVTELLPPSPEPVIRTESCSSLVQDFPELALSLFHPGVFLIPRSGDVPSSPDPATFLFP</sequence>
<proteinExistence type="predicted"/>